<feature type="transmembrane region" description="Helical" evidence="1">
    <location>
        <begin position="30"/>
        <end position="48"/>
    </location>
</feature>
<evidence type="ECO:0000313" key="3">
    <source>
        <dbReference type="EMBL" id="KAF2021269.1"/>
    </source>
</evidence>
<dbReference type="GeneID" id="54281558"/>
<dbReference type="PANTHER" id="PTHR43606:SF2">
    <property type="entry name" value="ALKALINE PHOSPHATASE FAMILY PROTEIN (AFU_ORTHOLOGUE AFUA_5G03860)"/>
    <property type="match status" value="1"/>
</dbReference>
<sequence>MASASDILTLVSSLTLRLSIWIFLRWIPTTIVPPLATALTLVYVPSFFRSFQETSKYKIVSDELDIIVKEAVGSGRKSKKSLSREDVDLIEGAEDGPLKELDVQETIKYEEKKPKIFRTLLTGLPSPSSIGWSWVTFGINVALLAMTLDVVYRAPLLYPYHDAAFARVGYVSEHTASILVREPYAFDIKIEYREISSKTFGSSSWHDRTIATSQPEHWLTNETDFTTVIKLGLLRSDTPYEYVVHTSGGSVSGTFTTPPKPGHISSLKDDKYTFVHSSCIKPRVPYNPFQHPLEFPGMAHLARWIPELRPYFMLFLGDFIYIDVPWRLGKDAETYRREYRQVYSSPSWPAVSENLPWIHVIDDHEIQNDWNGNTTGVFDAAYDAFSHYQASANPPPHRPGHTYFTFTQGPVQFFLMDTRRYRSPENNDPNDKNKTMLGAEQLSDLLEWLSTPPPRGIHWKFLVTGIPFTKNWQFGSEDTWGGYLFERRKILEAAWELSSSRGVGVVVLSGDRHEFAATSFPPPKDSKWPVSATVHEFSTSPLSMFYLPFRTYGEIDDEDVCIKYLPDGNSKFGAVEVTAPRTSEQSLLNYRLFIDGQEAWTHVISTPPAREGSHRAKDAVWG</sequence>
<dbReference type="CDD" id="cd07389">
    <property type="entry name" value="MPP_PhoD"/>
    <property type="match status" value="1"/>
</dbReference>
<dbReference type="Proteomes" id="UP000799778">
    <property type="component" value="Unassembled WGS sequence"/>
</dbReference>
<dbReference type="Pfam" id="PF09423">
    <property type="entry name" value="PhoD"/>
    <property type="match status" value="1"/>
</dbReference>
<keyword evidence="1" id="KW-0472">Membrane</keyword>
<keyword evidence="4" id="KW-1185">Reference proteome</keyword>
<dbReference type="RefSeq" id="XP_033389608.1">
    <property type="nucleotide sequence ID" value="XM_033524161.1"/>
</dbReference>
<dbReference type="EMBL" id="ML978066">
    <property type="protein sequence ID" value="KAF2021269.1"/>
    <property type="molecule type" value="Genomic_DNA"/>
</dbReference>
<dbReference type="PANTHER" id="PTHR43606">
    <property type="entry name" value="PHOSPHATASE, PUTATIVE (AFU_ORTHOLOGUE AFUA_6G08710)-RELATED"/>
    <property type="match status" value="1"/>
</dbReference>
<keyword evidence="1" id="KW-0812">Transmembrane</keyword>
<dbReference type="InterPro" id="IPR038607">
    <property type="entry name" value="PhoD-like_sf"/>
</dbReference>
<reference evidence="3" key="1">
    <citation type="journal article" date="2020" name="Stud. Mycol.">
        <title>101 Dothideomycetes genomes: a test case for predicting lifestyles and emergence of pathogens.</title>
        <authorList>
            <person name="Haridas S."/>
            <person name="Albert R."/>
            <person name="Binder M."/>
            <person name="Bloem J."/>
            <person name="Labutti K."/>
            <person name="Salamov A."/>
            <person name="Andreopoulos B."/>
            <person name="Baker S."/>
            <person name="Barry K."/>
            <person name="Bills G."/>
            <person name="Bluhm B."/>
            <person name="Cannon C."/>
            <person name="Castanera R."/>
            <person name="Culley D."/>
            <person name="Daum C."/>
            <person name="Ezra D."/>
            <person name="Gonzalez J."/>
            <person name="Henrissat B."/>
            <person name="Kuo A."/>
            <person name="Liang C."/>
            <person name="Lipzen A."/>
            <person name="Lutzoni F."/>
            <person name="Magnuson J."/>
            <person name="Mondo S."/>
            <person name="Nolan M."/>
            <person name="Ohm R."/>
            <person name="Pangilinan J."/>
            <person name="Park H.-J."/>
            <person name="Ramirez L."/>
            <person name="Alfaro M."/>
            <person name="Sun H."/>
            <person name="Tritt A."/>
            <person name="Yoshinaga Y."/>
            <person name="Zwiers L.-H."/>
            <person name="Turgeon B."/>
            <person name="Goodwin S."/>
            <person name="Spatafora J."/>
            <person name="Crous P."/>
            <person name="Grigoriev I."/>
        </authorList>
    </citation>
    <scope>NUCLEOTIDE SEQUENCE</scope>
    <source>
        <strain evidence="3">CBS 175.79</strain>
    </source>
</reference>
<organism evidence="3 4">
    <name type="scientific">Aaosphaeria arxii CBS 175.79</name>
    <dbReference type="NCBI Taxonomy" id="1450172"/>
    <lineage>
        <taxon>Eukaryota</taxon>
        <taxon>Fungi</taxon>
        <taxon>Dikarya</taxon>
        <taxon>Ascomycota</taxon>
        <taxon>Pezizomycotina</taxon>
        <taxon>Dothideomycetes</taxon>
        <taxon>Pleosporomycetidae</taxon>
        <taxon>Pleosporales</taxon>
        <taxon>Pleosporales incertae sedis</taxon>
        <taxon>Aaosphaeria</taxon>
    </lineage>
</organism>
<proteinExistence type="predicted"/>
<dbReference type="SUPFAM" id="SSF56300">
    <property type="entry name" value="Metallo-dependent phosphatases"/>
    <property type="match status" value="1"/>
</dbReference>
<dbReference type="InterPro" id="IPR018946">
    <property type="entry name" value="PhoD-like_MPP"/>
</dbReference>
<keyword evidence="1" id="KW-1133">Transmembrane helix</keyword>
<gene>
    <name evidence="3" type="ORF">BU24DRAFT_361881</name>
</gene>
<accession>A0A6A5Y7K0</accession>
<feature type="domain" description="PhoD-like phosphatase metallophosphatase" evidence="2">
    <location>
        <begin position="297"/>
        <end position="548"/>
    </location>
</feature>
<evidence type="ECO:0000259" key="2">
    <source>
        <dbReference type="Pfam" id="PF09423"/>
    </source>
</evidence>
<evidence type="ECO:0000256" key="1">
    <source>
        <dbReference type="SAM" id="Phobius"/>
    </source>
</evidence>
<name>A0A6A5Y7K0_9PLEO</name>
<dbReference type="AlphaFoldDB" id="A0A6A5Y7K0"/>
<protein>
    <submittedName>
        <fullName evidence="3">Metallo-dependent phosphatase</fullName>
    </submittedName>
</protein>
<evidence type="ECO:0000313" key="4">
    <source>
        <dbReference type="Proteomes" id="UP000799778"/>
    </source>
</evidence>
<dbReference type="InterPro" id="IPR052900">
    <property type="entry name" value="Phospholipid_Metab_Enz"/>
</dbReference>
<dbReference type="Gene3D" id="3.60.21.70">
    <property type="entry name" value="PhoD-like phosphatase"/>
    <property type="match status" value="1"/>
</dbReference>
<dbReference type="InterPro" id="IPR029052">
    <property type="entry name" value="Metallo-depent_PP-like"/>
</dbReference>
<dbReference type="OrthoDB" id="2100241at2759"/>